<keyword evidence="9" id="KW-1185">Reference proteome</keyword>
<dbReference type="InterPro" id="IPR012580">
    <property type="entry name" value="NUC153"/>
</dbReference>
<feature type="region of interest" description="Disordered" evidence="5">
    <location>
        <begin position="406"/>
        <end position="432"/>
    </location>
</feature>
<feature type="domain" description="ESF1 RRM" evidence="7">
    <location>
        <begin position="171"/>
        <end position="350"/>
    </location>
</feature>
<dbReference type="Pfam" id="PF25121">
    <property type="entry name" value="RRM_ESF1"/>
    <property type="match status" value="1"/>
</dbReference>
<feature type="compositionally biased region" description="Basic and acidic residues" evidence="5">
    <location>
        <begin position="25"/>
        <end position="41"/>
    </location>
</feature>
<proteinExistence type="inferred from homology"/>
<dbReference type="OrthoDB" id="431825at2759"/>
<evidence type="ECO:0000259" key="6">
    <source>
        <dbReference type="Pfam" id="PF08159"/>
    </source>
</evidence>
<feature type="region of interest" description="Disordered" evidence="5">
    <location>
        <begin position="474"/>
        <end position="566"/>
    </location>
</feature>
<feature type="region of interest" description="Disordered" evidence="5">
    <location>
        <begin position="582"/>
        <end position="620"/>
    </location>
</feature>
<dbReference type="InterPro" id="IPR039754">
    <property type="entry name" value="Esf1"/>
</dbReference>
<dbReference type="Proteomes" id="UP000242287">
    <property type="component" value="Unassembled WGS sequence"/>
</dbReference>
<feature type="compositionally biased region" description="Basic and acidic residues" evidence="5">
    <location>
        <begin position="498"/>
        <end position="517"/>
    </location>
</feature>
<dbReference type="Pfam" id="PF08159">
    <property type="entry name" value="NUC153"/>
    <property type="match status" value="1"/>
</dbReference>
<evidence type="ECO:0000313" key="8">
    <source>
        <dbReference type="EMBL" id="PFH54421.1"/>
    </source>
</evidence>
<evidence type="ECO:0000256" key="2">
    <source>
        <dbReference type="ARBA" id="ARBA00009087"/>
    </source>
</evidence>
<dbReference type="PANTHER" id="PTHR12202">
    <property type="entry name" value="ESF1 HOMOLOG"/>
    <property type="match status" value="1"/>
</dbReference>
<reference evidence="8 9" key="1">
    <citation type="submission" date="2014-02" db="EMBL/GenBank/DDBJ databases">
        <title>Transposable element dynamics among asymbiotic and ectomycorrhizal Amanita fungi.</title>
        <authorList>
            <consortium name="DOE Joint Genome Institute"/>
            <person name="Hess J."/>
            <person name="Skrede I."/>
            <person name="Wolfe B."/>
            <person name="LaButti K."/>
            <person name="Ohm R.A."/>
            <person name="Grigoriev I.V."/>
            <person name="Pringle A."/>
        </authorList>
    </citation>
    <scope>NUCLEOTIDE SEQUENCE [LARGE SCALE GENOMIC DNA]</scope>
    <source>
        <strain evidence="8 9">SKay4041</strain>
    </source>
</reference>
<feature type="region of interest" description="Disordered" evidence="5">
    <location>
        <begin position="634"/>
        <end position="714"/>
    </location>
</feature>
<dbReference type="PANTHER" id="PTHR12202:SF0">
    <property type="entry name" value="ESF1 HOMOLOG"/>
    <property type="match status" value="1"/>
</dbReference>
<feature type="domain" description="NUC153" evidence="6">
    <location>
        <begin position="627"/>
        <end position="654"/>
    </location>
</feature>
<feature type="compositionally biased region" description="Basic residues" evidence="5">
    <location>
        <begin position="598"/>
        <end position="608"/>
    </location>
</feature>
<dbReference type="GO" id="GO:0006364">
    <property type="term" value="P:rRNA processing"/>
    <property type="evidence" value="ECO:0007669"/>
    <property type="project" value="InterPro"/>
</dbReference>
<dbReference type="AlphaFoldDB" id="A0A2A9P077"/>
<comment type="similarity">
    <text evidence="2">Belongs to the ESF1 family.</text>
</comment>
<feature type="region of interest" description="Disordered" evidence="5">
    <location>
        <begin position="1"/>
        <end position="118"/>
    </location>
</feature>
<organism evidence="8 9">
    <name type="scientific">Amanita thiersii Skay4041</name>
    <dbReference type="NCBI Taxonomy" id="703135"/>
    <lineage>
        <taxon>Eukaryota</taxon>
        <taxon>Fungi</taxon>
        <taxon>Dikarya</taxon>
        <taxon>Basidiomycota</taxon>
        <taxon>Agaricomycotina</taxon>
        <taxon>Agaricomycetes</taxon>
        <taxon>Agaricomycetidae</taxon>
        <taxon>Agaricales</taxon>
        <taxon>Pluteineae</taxon>
        <taxon>Amanitaceae</taxon>
        <taxon>Amanita</taxon>
    </lineage>
</organism>
<sequence>MSDPRFARLKSDPRFRRPRKNRSKVALDDRFKSVFKQEKQRNHAHTISGGRVDKYGRPISDAHESGVLRSLHRTQGETSRGIRPVQDYARGDVLLESSDDENDKSTGSGYDTDDTSDHGEVVIIGGDANNKRDVDAEINLDENDFADLDAQAAAYSQAHPEEPTEQNAERTRRLAAVNLDWDHVRAVHLYRICSSLVSPTASLPSTSSFTKRRKGDEKGPIGAHNVIRGQVLNVKVYPSEFGKKRMAREEKEGPPAEIFKHRRDGSEDVNEKNIFEVGDEEDYDEDALRKYQLERLRYYYAIITCDTGDTASHIYNELDGTELERSANVIDLSFVPDDMQFDDECRDEATEKDLNTNYKPLEFVTDALRHSKVKLTWDDDDAERNHVTRRTLTRKEIEDADFRAYIASSSESESEEDADANKQKKGTKAAERDRLRAMLLGGGNDHMPEGWGNNGGNERDVDMEITFTPGLSERKDEEHETTLDKYQRKMREKRKKRKDEVKERAAIKEDSPRKGVVGDDFFAEGSDEEIEDLNEGDIIMQGKREKPTGRKEKTVRKNSAGVSRDPVSAEELALLVSADRPDAEPKHFNLKSVMKAEKRSKHNRKGKKKGDEGDNELQEDFVINVKDERFKALHEDPQFAIDPSNPRFKNTKSMASLLEERQRRQKGVHGDADDGVPLESSATPKERKLQSLVESVKRKSAGDMRGSGKRKRPY</sequence>
<feature type="compositionally biased region" description="Basic and acidic residues" evidence="5">
    <location>
        <begin position="51"/>
        <end position="66"/>
    </location>
</feature>
<dbReference type="InterPro" id="IPR056750">
    <property type="entry name" value="RRM_ESF1"/>
</dbReference>
<dbReference type="GO" id="GO:0003723">
    <property type="term" value="F:RNA binding"/>
    <property type="evidence" value="ECO:0007669"/>
    <property type="project" value="TreeGrafter"/>
</dbReference>
<feature type="region of interest" description="Disordered" evidence="5">
    <location>
        <begin position="246"/>
        <end position="265"/>
    </location>
</feature>
<evidence type="ECO:0000256" key="3">
    <source>
        <dbReference type="ARBA" id="ARBA00023054"/>
    </source>
</evidence>
<feature type="compositionally biased region" description="Basic and acidic residues" evidence="5">
    <location>
        <begin position="474"/>
        <end position="489"/>
    </location>
</feature>
<keyword evidence="3" id="KW-0175">Coiled coil</keyword>
<accession>A0A2A9P077</accession>
<dbReference type="GO" id="GO:0005730">
    <property type="term" value="C:nucleolus"/>
    <property type="evidence" value="ECO:0007669"/>
    <property type="project" value="UniProtKB-SubCell"/>
</dbReference>
<name>A0A2A9P077_9AGAR</name>
<feature type="compositionally biased region" description="Basic and acidic residues" evidence="5">
    <location>
        <begin position="658"/>
        <end position="672"/>
    </location>
</feature>
<evidence type="ECO:0000256" key="5">
    <source>
        <dbReference type="SAM" id="MobiDB-lite"/>
    </source>
</evidence>
<gene>
    <name evidence="8" type="ORF">AMATHDRAFT_135225</name>
</gene>
<evidence type="ECO:0000256" key="4">
    <source>
        <dbReference type="ARBA" id="ARBA00023242"/>
    </source>
</evidence>
<feature type="compositionally biased region" description="Basic and acidic residues" evidence="5">
    <location>
        <begin position="1"/>
        <end position="15"/>
    </location>
</feature>
<evidence type="ECO:0000256" key="1">
    <source>
        <dbReference type="ARBA" id="ARBA00004604"/>
    </source>
</evidence>
<feature type="compositionally biased region" description="Acidic residues" evidence="5">
    <location>
        <begin position="521"/>
        <end position="535"/>
    </location>
</feature>
<evidence type="ECO:0000313" key="9">
    <source>
        <dbReference type="Proteomes" id="UP000242287"/>
    </source>
</evidence>
<protein>
    <submittedName>
        <fullName evidence="8">Uncharacterized protein</fullName>
    </submittedName>
</protein>
<keyword evidence="4" id="KW-0539">Nucleus</keyword>
<feature type="compositionally biased region" description="Basic and acidic residues" evidence="5">
    <location>
        <begin position="684"/>
        <end position="702"/>
    </location>
</feature>
<comment type="subcellular location">
    <subcellularLocation>
        <location evidence="1">Nucleus</location>
        <location evidence="1">Nucleolus</location>
    </subcellularLocation>
</comment>
<dbReference type="STRING" id="703135.A0A2A9P077"/>
<dbReference type="EMBL" id="KZ301969">
    <property type="protein sequence ID" value="PFH54421.1"/>
    <property type="molecule type" value="Genomic_DNA"/>
</dbReference>
<feature type="compositionally biased region" description="Basic and acidic residues" evidence="5">
    <location>
        <begin position="542"/>
        <end position="552"/>
    </location>
</feature>
<evidence type="ECO:0000259" key="7">
    <source>
        <dbReference type="Pfam" id="PF25121"/>
    </source>
</evidence>
<feature type="region of interest" description="Disordered" evidence="5">
    <location>
        <begin position="203"/>
        <end position="222"/>
    </location>
</feature>